<dbReference type="InterPro" id="IPR016667">
    <property type="entry name" value="Caps_polysacc_synth_CpsB/CapC"/>
</dbReference>
<evidence type="ECO:0000256" key="1">
    <source>
        <dbReference type="ARBA" id="ARBA00005750"/>
    </source>
</evidence>
<proteinExistence type="inferred from homology"/>
<dbReference type="OMA" id="MHNLGPR"/>
<dbReference type="Proteomes" id="UP000516446">
    <property type="component" value="Chromosome"/>
</dbReference>
<accession>A0A7H1MNC4</accession>
<dbReference type="PIRSF" id="PIRSF016557">
    <property type="entry name" value="Caps_synth_CpsB"/>
    <property type="match status" value="1"/>
</dbReference>
<evidence type="ECO:0000313" key="7">
    <source>
        <dbReference type="Proteomes" id="UP000516446"/>
    </source>
</evidence>
<gene>
    <name evidence="6" type="ORF">FY536_06730</name>
</gene>
<dbReference type="PANTHER" id="PTHR39181">
    <property type="entry name" value="TYROSINE-PROTEIN PHOSPHATASE YWQE"/>
    <property type="match status" value="1"/>
</dbReference>
<reference evidence="6 7" key="1">
    <citation type="submission" date="2019-08" db="EMBL/GenBank/DDBJ databases">
        <authorList>
            <person name="Chang H.C."/>
            <person name="Mun S.Y."/>
        </authorList>
    </citation>
    <scope>NUCLEOTIDE SEQUENCE [LARGE SCALE GENOMIC DNA]</scope>
    <source>
        <strain evidence="6 7">SK</strain>
    </source>
</reference>
<comment type="catalytic activity">
    <reaction evidence="4 5">
        <text>O-phospho-L-tyrosyl-[protein] + H2O = L-tyrosyl-[protein] + phosphate</text>
        <dbReference type="Rhea" id="RHEA:10684"/>
        <dbReference type="Rhea" id="RHEA-COMP:10136"/>
        <dbReference type="Rhea" id="RHEA-COMP:20101"/>
        <dbReference type="ChEBI" id="CHEBI:15377"/>
        <dbReference type="ChEBI" id="CHEBI:43474"/>
        <dbReference type="ChEBI" id="CHEBI:46858"/>
        <dbReference type="ChEBI" id="CHEBI:61978"/>
        <dbReference type="EC" id="3.1.3.48"/>
    </reaction>
</comment>
<dbReference type="AlphaFoldDB" id="A0A7H1MNC4"/>
<dbReference type="InterPro" id="IPR016195">
    <property type="entry name" value="Pol/histidinol_Pase-like"/>
</dbReference>
<dbReference type="Gene3D" id="3.20.20.140">
    <property type="entry name" value="Metal-dependent hydrolases"/>
    <property type="match status" value="1"/>
</dbReference>
<evidence type="ECO:0000256" key="4">
    <source>
        <dbReference type="ARBA" id="ARBA00051722"/>
    </source>
</evidence>
<evidence type="ECO:0000256" key="3">
    <source>
        <dbReference type="ARBA" id="ARBA00022912"/>
    </source>
</evidence>
<dbReference type="SUPFAM" id="SSF89550">
    <property type="entry name" value="PHP domain-like"/>
    <property type="match status" value="1"/>
</dbReference>
<dbReference type="EC" id="3.1.3.48" evidence="5"/>
<dbReference type="EMBL" id="CP043431">
    <property type="protein sequence ID" value="QNT64960.1"/>
    <property type="molecule type" value="Genomic_DNA"/>
</dbReference>
<keyword evidence="2 5" id="KW-0378">Hydrolase</keyword>
<name>A0A7H1MNC4_9LACO</name>
<protein>
    <recommendedName>
        <fullName evidence="5">Tyrosine-protein phosphatase</fullName>
        <ecNumber evidence="5">3.1.3.48</ecNumber>
    </recommendedName>
</protein>
<dbReference type="PANTHER" id="PTHR39181:SF1">
    <property type="entry name" value="TYROSINE-PROTEIN PHOSPHATASE YWQE"/>
    <property type="match status" value="1"/>
</dbReference>
<evidence type="ECO:0000256" key="2">
    <source>
        <dbReference type="ARBA" id="ARBA00022801"/>
    </source>
</evidence>
<sequence length="255" mass="28443">MIDVHSHLLPNIDDGSKSLADSLDLARAAVEDGITDALMTPHHMNGRYINHAKDVVDLTAQFQVALQEANIPLNVFPSQEVRINGNLLRAIEHNDILSTDPEGRYILIEFPSDDVPSYTMDLLFKLQQMGKIPVVVHPERNTQFMKKPELLYQIVSSGAYAQVTANSYMGTFGKAVMKFSEDIIDAGLAHVFASDAHHISGRQYQMAAAFEKLGKKSGDQMPVLFEKNAKALMNGNKLVRFEESKIHKKKLFSAY</sequence>
<dbReference type="GO" id="GO:0030145">
    <property type="term" value="F:manganese ion binding"/>
    <property type="evidence" value="ECO:0007669"/>
    <property type="project" value="UniProtKB-UniRule"/>
</dbReference>
<dbReference type="RefSeq" id="WP_013989830.1">
    <property type="nucleotide sequence ID" value="NZ_CP026847.1"/>
</dbReference>
<organism evidence="6 7">
    <name type="scientific">Weissella koreensis</name>
    <dbReference type="NCBI Taxonomy" id="165096"/>
    <lineage>
        <taxon>Bacteria</taxon>
        <taxon>Bacillati</taxon>
        <taxon>Bacillota</taxon>
        <taxon>Bacilli</taxon>
        <taxon>Lactobacillales</taxon>
        <taxon>Lactobacillaceae</taxon>
        <taxon>Weissella</taxon>
    </lineage>
</organism>
<evidence type="ECO:0000313" key="6">
    <source>
        <dbReference type="EMBL" id="QNT64960.1"/>
    </source>
</evidence>
<keyword evidence="7" id="KW-1185">Reference proteome</keyword>
<evidence type="ECO:0000256" key="5">
    <source>
        <dbReference type="PIRNR" id="PIRNR016557"/>
    </source>
</evidence>
<dbReference type="GO" id="GO:0004725">
    <property type="term" value="F:protein tyrosine phosphatase activity"/>
    <property type="evidence" value="ECO:0007669"/>
    <property type="project" value="UniProtKB-UniRule"/>
</dbReference>
<dbReference type="Pfam" id="PF19567">
    <property type="entry name" value="CpsB_CapC"/>
    <property type="match status" value="1"/>
</dbReference>
<comment type="similarity">
    <text evidence="1 5">Belongs to the metallo-dependent hydrolases superfamily. CpsB/CapC family.</text>
</comment>
<keyword evidence="3 5" id="KW-0904">Protein phosphatase</keyword>